<protein>
    <recommendedName>
        <fullName evidence="2">Activator of Hsp90 ATPase homologue 1/2-like C-terminal domain-containing protein</fullName>
    </recommendedName>
</protein>
<evidence type="ECO:0000256" key="1">
    <source>
        <dbReference type="ARBA" id="ARBA00006817"/>
    </source>
</evidence>
<evidence type="ECO:0000313" key="3">
    <source>
        <dbReference type="EMBL" id="KIA91371.1"/>
    </source>
</evidence>
<dbReference type="SUPFAM" id="SSF55961">
    <property type="entry name" value="Bet v1-like"/>
    <property type="match status" value="1"/>
</dbReference>
<dbReference type="InterPro" id="IPR013538">
    <property type="entry name" value="ASHA1/2-like_C"/>
</dbReference>
<sequence length="164" mass="19317">MENFDWTRFTLKVAIKAKLEDIYNAWTTASEIEKWFLADAEFADENGLILNKTQNALKGDKYKWIWYLYDDIERGTITEANGSDYFQFTFAGDCLVEINLRTEFEYTIVELTQKHIPTDEASKRNIRLGCHNGWSFYLINLKSVYEGGLDLRNRDNRFKPMLNN</sequence>
<gene>
    <name evidence="3" type="ORF">OC25_22345</name>
</gene>
<proteinExistence type="inferred from homology"/>
<evidence type="ECO:0000313" key="4">
    <source>
        <dbReference type="Proteomes" id="UP000031246"/>
    </source>
</evidence>
<dbReference type="EMBL" id="JSYN01000031">
    <property type="protein sequence ID" value="KIA91371.1"/>
    <property type="molecule type" value="Genomic_DNA"/>
</dbReference>
<dbReference type="RefSeq" id="WP_039480892.1">
    <property type="nucleotide sequence ID" value="NZ_JSYN01000031.1"/>
</dbReference>
<comment type="caution">
    <text evidence="3">The sequence shown here is derived from an EMBL/GenBank/DDBJ whole genome shotgun (WGS) entry which is preliminary data.</text>
</comment>
<dbReference type="OrthoDB" id="9800631at2"/>
<feature type="domain" description="Activator of Hsp90 ATPase homologue 1/2-like C-terminal" evidence="2">
    <location>
        <begin position="17"/>
        <end position="144"/>
    </location>
</feature>
<comment type="similarity">
    <text evidence="1">Belongs to the AHA1 family.</text>
</comment>
<organism evidence="3 4">
    <name type="scientific">Pedobacter kyungheensis</name>
    <dbReference type="NCBI Taxonomy" id="1069985"/>
    <lineage>
        <taxon>Bacteria</taxon>
        <taxon>Pseudomonadati</taxon>
        <taxon>Bacteroidota</taxon>
        <taxon>Sphingobacteriia</taxon>
        <taxon>Sphingobacteriales</taxon>
        <taxon>Sphingobacteriaceae</taxon>
        <taxon>Pedobacter</taxon>
    </lineage>
</organism>
<dbReference type="Proteomes" id="UP000031246">
    <property type="component" value="Unassembled WGS sequence"/>
</dbReference>
<dbReference type="CDD" id="cd07814">
    <property type="entry name" value="SRPBCC_CalC_Aha1-like"/>
    <property type="match status" value="1"/>
</dbReference>
<evidence type="ECO:0000259" key="2">
    <source>
        <dbReference type="Pfam" id="PF08327"/>
    </source>
</evidence>
<accession>A0A0C1D352</accession>
<keyword evidence="4" id="KW-1185">Reference proteome</keyword>
<reference evidence="3 4" key="1">
    <citation type="submission" date="2014-10" db="EMBL/GenBank/DDBJ databases">
        <title>Pedobacter Kyungheensis.</title>
        <authorList>
            <person name="Anderson B.M."/>
            <person name="Newman J.D."/>
        </authorList>
    </citation>
    <scope>NUCLEOTIDE SEQUENCE [LARGE SCALE GENOMIC DNA]</scope>
    <source>
        <strain evidence="3 4">KACC 16221</strain>
    </source>
</reference>
<name>A0A0C1D352_9SPHI</name>
<dbReference type="Gene3D" id="3.30.530.20">
    <property type="match status" value="1"/>
</dbReference>
<dbReference type="Pfam" id="PF08327">
    <property type="entry name" value="AHSA1"/>
    <property type="match status" value="1"/>
</dbReference>
<dbReference type="AlphaFoldDB" id="A0A0C1D352"/>
<dbReference type="InterPro" id="IPR023393">
    <property type="entry name" value="START-like_dom_sf"/>
</dbReference>